<protein>
    <recommendedName>
        <fullName evidence="2">Type 4 secretion system PilS N-terminal domain-containing protein</fullName>
    </recommendedName>
</protein>
<keyword evidence="1" id="KW-0812">Transmembrane</keyword>
<keyword evidence="5" id="KW-1185">Reference proteome</keyword>
<dbReference type="Proteomes" id="UP001172791">
    <property type="component" value="Unassembled WGS sequence"/>
</dbReference>
<keyword evidence="1" id="KW-0472">Membrane</keyword>
<dbReference type="PROSITE" id="PS00409">
    <property type="entry name" value="PROKAR_NTER_METHYL"/>
    <property type="match status" value="1"/>
</dbReference>
<name>A0AAW7MT87_9BURK</name>
<dbReference type="EMBL" id="QAIC01000042">
    <property type="protein sequence ID" value="MDN4576092.1"/>
    <property type="molecule type" value="Genomic_DNA"/>
</dbReference>
<dbReference type="Pfam" id="PF07963">
    <property type="entry name" value="N_methyl"/>
    <property type="match status" value="1"/>
</dbReference>
<dbReference type="Proteomes" id="UP001172788">
    <property type="component" value="Unassembled WGS sequence"/>
</dbReference>
<feature type="domain" description="Type 4 secretion system PilS N-terminal" evidence="2">
    <location>
        <begin position="127"/>
        <end position="208"/>
    </location>
</feature>
<dbReference type="InterPro" id="IPR012902">
    <property type="entry name" value="N_methyl_site"/>
</dbReference>
<reference evidence="3" key="1">
    <citation type="submission" date="2018-04" db="EMBL/GenBank/DDBJ databases">
        <authorList>
            <person name="Jy Z."/>
        </authorList>
    </citation>
    <scope>NUCLEOTIDE SEQUENCE</scope>
    <source>
        <strain evidence="4">AS13</strain>
        <strain evidence="3">LA18</strain>
    </source>
</reference>
<evidence type="ECO:0000313" key="3">
    <source>
        <dbReference type="EMBL" id="MDN4576092.1"/>
    </source>
</evidence>
<evidence type="ECO:0000259" key="2">
    <source>
        <dbReference type="Pfam" id="PF08805"/>
    </source>
</evidence>
<keyword evidence="1" id="KW-1133">Transmembrane helix</keyword>
<dbReference type="SUPFAM" id="SSF54523">
    <property type="entry name" value="Pili subunits"/>
    <property type="match status" value="2"/>
</dbReference>
<dbReference type="EMBL" id="QAID01000045">
    <property type="protein sequence ID" value="MDN4581194.1"/>
    <property type="molecule type" value="Genomic_DNA"/>
</dbReference>
<dbReference type="InterPro" id="IPR014911">
    <property type="entry name" value="PilS_N"/>
</dbReference>
<gene>
    <name evidence="3" type="ORF">DBA34_22840</name>
    <name evidence="4" type="ORF">DBB29_24085</name>
</gene>
<organism evidence="3 6">
    <name type="scientific">Pandoraea cepalis</name>
    <dbReference type="NCBI Taxonomy" id="2508294"/>
    <lineage>
        <taxon>Bacteria</taxon>
        <taxon>Pseudomonadati</taxon>
        <taxon>Pseudomonadota</taxon>
        <taxon>Betaproteobacteria</taxon>
        <taxon>Burkholderiales</taxon>
        <taxon>Burkholderiaceae</taxon>
        <taxon>Pandoraea</taxon>
    </lineage>
</organism>
<evidence type="ECO:0000256" key="1">
    <source>
        <dbReference type="SAM" id="Phobius"/>
    </source>
</evidence>
<dbReference type="InterPro" id="IPR045584">
    <property type="entry name" value="Pilin-like"/>
</dbReference>
<comment type="caution">
    <text evidence="3">The sequence shown here is derived from an EMBL/GenBank/DDBJ whole genome shotgun (WGS) entry which is preliminary data.</text>
</comment>
<accession>A0AAW7MT87</accession>
<dbReference type="Gene3D" id="3.30.1690.10">
    <property type="entry name" value="TcpA-like pilin"/>
    <property type="match status" value="1"/>
</dbReference>
<feature type="transmembrane region" description="Helical" evidence="1">
    <location>
        <begin position="46"/>
        <end position="70"/>
    </location>
</feature>
<evidence type="ECO:0000313" key="5">
    <source>
        <dbReference type="Proteomes" id="UP001172788"/>
    </source>
</evidence>
<dbReference type="Pfam" id="PF08805">
    <property type="entry name" value="PilS"/>
    <property type="match status" value="1"/>
</dbReference>
<evidence type="ECO:0000313" key="4">
    <source>
        <dbReference type="EMBL" id="MDN4581194.1"/>
    </source>
</evidence>
<dbReference type="AlphaFoldDB" id="A0AAW7MT87"/>
<evidence type="ECO:0000313" key="6">
    <source>
        <dbReference type="Proteomes" id="UP001172791"/>
    </source>
</evidence>
<proteinExistence type="predicted"/>
<dbReference type="NCBIfam" id="TIGR02532">
    <property type="entry name" value="IV_pilin_GFxxxE"/>
    <property type="match status" value="1"/>
</dbReference>
<sequence>MSPQRRAAFPIDLLRKRGMDMQVNEGALVQMKNKMKGRWIKRGQRGVTLVELSVAVAVMGLIMAGAMVGVPRLMNSVRVNQEIKDWQMAVVSIQNAVLSGQLTAKTSPQDMDKMGLFGSITPSPAGTVGEYLNRFGGTLKMAPITAKINDGPNFGVEVTSEDVPSDQCQKFMTTLHSNFTTVTVNGTNLKNLKKPFEMGNLAAACQSSNMGGEDANQKNDLTKAKLEFTISGS</sequence>